<protein>
    <submittedName>
        <fullName evidence="2">ATPase</fullName>
    </submittedName>
</protein>
<gene>
    <name evidence="2" type="ORF">US54_C0032G0001</name>
</gene>
<feature type="non-terminal residue" evidence="2">
    <location>
        <position position="1"/>
    </location>
</feature>
<dbReference type="AlphaFoldDB" id="A0A0G0H2N1"/>
<comment type="caution">
    <text evidence="2">The sequence shown here is derived from an EMBL/GenBank/DDBJ whole genome shotgun (WGS) entry which is preliminary data.</text>
</comment>
<evidence type="ECO:0000313" key="2">
    <source>
        <dbReference type="EMBL" id="KKQ37523.1"/>
    </source>
</evidence>
<sequence>ILNMLRSKTEIMPTQIHFWRTKDQAEVDFVLEKGLDVTPIEVKYSKLSKLKLPRSLRNFLARYKPAYGYVVHLGYEEDKETLGNTVIQLLPYYKLIF</sequence>
<feature type="domain" description="DUF4143" evidence="1">
    <location>
        <begin position="9"/>
        <end position="45"/>
    </location>
</feature>
<dbReference type="EMBL" id="LBTJ01000032">
    <property type="protein sequence ID" value="KKQ37523.1"/>
    <property type="molecule type" value="Genomic_DNA"/>
</dbReference>
<proteinExistence type="predicted"/>
<organism evidence="2 3">
    <name type="scientific">Candidatus Roizmanbacteria bacterium GW2011_GWA2_37_7</name>
    <dbReference type="NCBI Taxonomy" id="1618481"/>
    <lineage>
        <taxon>Bacteria</taxon>
        <taxon>Candidatus Roizmaniibacteriota</taxon>
    </lineage>
</organism>
<dbReference type="Proteomes" id="UP000034471">
    <property type="component" value="Unassembled WGS sequence"/>
</dbReference>
<evidence type="ECO:0000259" key="1">
    <source>
        <dbReference type="Pfam" id="PF13635"/>
    </source>
</evidence>
<accession>A0A0G0H2N1</accession>
<dbReference type="STRING" id="1618481.US54_C0032G0001"/>
<dbReference type="PANTHER" id="PTHR43566">
    <property type="entry name" value="CONSERVED PROTEIN"/>
    <property type="match status" value="1"/>
</dbReference>
<dbReference type="Pfam" id="PF13635">
    <property type="entry name" value="DUF4143"/>
    <property type="match status" value="1"/>
</dbReference>
<reference evidence="2 3" key="1">
    <citation type="journal article" date="2015" name="Nature">
        <title>rRNA introns, odd ribosomes, and small enigmatic genomes across a large radiation of phyla.</title>
        <authorList>
            <person name="Brown C.T."/>
            <person name="Hug L.A."/>
            <person name="Thomas B.C."/>
            <person name="Sharon I."/>
            <person name="Castelle C.J."/>
            <person name="Singh A."/>
            <person name="Wilkins M.J."/>
            <person name="Williams K.H."/>
            <person name="Banfield J.F."/>
        </authorList>
    </citation>
    <scope>NUCLEOTIDE SEQUENCE [LARGE SCALE GENOMIC DNA]</scope>
</reference>
<dbReference type="PANTHER" id="PTHR43566:SF1">
    <property type="entry name" value="AAA+ ATPASE DOMAIN-CONTAINING PROTEIN"/>
    <property type="match status" value="1"/>
</dbReference>
<dbReference type="InterPro" id="IPR025420">
    <property type="entry name" value="DUF4143"/>
</dbReference>
<name>A0A0G0H2N1_9BACT</name>
<evidence type="ECO:0000313" key="3">
    <source>
        <dbReference type="Proteomes" id="UP000034471"/>
    </source>
</evidence>